<dbReference type="PRINTS" id="PR00455">
    <property type="entry name" value="HTHTETR"/>
</dbReference>
<dbReference type="PROSITE" id="PS01081">
    <property type="entry name" value="HTH_TETR_1"/>
    <property type="match status" value="1"/>
</dbReference>
<dbReference type="PANTHER" id="PTHR47506">
    <property type="entry name" value="TRANSCRIPTIONAL REGULATORY PROTEIN"/>
    <property type="match status" value="1"/>
</dbReference>
<dbReference type="Gene3D" id="1.10.10.60">
    <property type="entry name" value="Homeodomain-like"/>
    <property type="match status" value="1"/>
</dbReference>
<protein>
    <submittedName>
        <fullName evidence="7">HTH-type transcriptional repressor ComR</fullName>
    </submittedName>
</protein>
<dbReference type="InterPro" id="IPR009057">
    <property type="entry name" value="Homeodomain-like_sf"/>
</dbReference>
<proteinExistence type="predicted"/>
<evidence type="ECO:0000256" key="2">
    <source>
        <dbReference type="ARBA" id="ARBA00023015"/>
    </source>
</evidence>
<dbReference type="Pfam" id="PF00440">
    <property type="entry name" value="TetR_N"/>
    <property type="match status" value="1"/>
</dbReference>
<keyword evidence="3 5" id="KW-0238">DNA-binding</keyword>
<dbReference type="GO" id="GO:0003677">
    <property type="term" value="F:DNA binding"/>
    <property type="evidence" value="ECO:0007669"/>
    <property type="project" value="UniProtKB-UniRule"/>
</dbReference>
<keyword evidence="2" id="KW-0805">Transcription regulation</keyword>
<dbReference type="Gene3D" id="1.10.357.10">
    <property type="entry name" value="Tetracycline Repressor, domain 2"/>
    <property type="match status" value="1"/>
</dbReference>
<dbReference type="AlphaFoldDB" id="A0A6S7C3M5"/>
<evidence type="ECO:0000313" key="7">
    <source>
        <dbReference type="EMBL" id="CAB3737895.1"/>
    </source>
</evidence>
<evidence type="ECO:0000256" key="4">
    <source>
        <dbReference type="ARBA" id="ARBA00023163"/>
    </source>
</evidence>
<evidence type="ECO:0000256" key="3">
    <source>
        <dbReference type="ARBA" id="ARBA00023125"/>
    </source>
</evidence>
<dbReference type="EMBL" id="CADIJO010000030">
    <property type="protein sequence ID" value="CAB3737895.1"/>
    <property type="molecule type" value="Genomic_DNA"/>
</dbReference>
<accession>A0A6S7C3M5</accession>
<gene>
    <name evidence="7" type="primary">comR_3</name>
    <name evidence="7" type="ORF">LMG3458_05466</name>
</gene>
<dbReference type="SUPFAM" id="SSF46689">
    <property type="entry name" value="Homeodomain-like"/>
    <property type="match status" value="1"/>
</dbReference>
<reference evidence="7 8" key="1">
    <citation type="submission" date="2020-04" db="EMBL/GenBank/DDBJ databases">
        <authorList>
            <person name="De Canck E."/>
        </authorList>
    </citation>
    <scope>NUCLEOTIDE SEQUENCE [LARGE SCALE GENOMIC DNA]</scope>
    <source>
        <strain evidence="7 8">LMG 3458</strain>
    </source>
</reference>
<name>A0A6S7C3M5_9BURK</name>
<dbReference type="InterPro" id="IPR036271">
    <property type="entry name" value="Tet_transcr_reg_TetR-rel_C_sf"/>
</dbReference>
<feature type="DNA-binding region" description="H-T-H motif" evidence="5">
    <location>
        <begin position="28"/>
        <end position="47"/>
    </location>
</feature>
<dbReference type="InterPro" id="IPR023772">
    <property type="entry name" value="DNA-bd_HTH_TetR-type_CS"/>
</dbReference>
<dbReference type="InterPro" id="IPR001647">
    <property type="entry name" value="HTH_TetR"/>
</dbReference>
<keyword evidence="4" id="KW-0804">Transcription</keyword>
<evidence type="ECO:0000256" key="1">
    <source>
        <dbReference type="ARBA" id="ARBA00022491"/>
    </source>
</evidence>
<feature type="domain" description="HTH tetR-type" evidence="6">
    <location>
        <begin position="5"/>
        <end position="65"/>
    </location>
</feature>
<sequence>MRTKDFEPDDVADAAMQVFWQRGYAATSVQDLVDGTGLGRGSLYNAFGSKQGLYEAALRRYHDLTIANLELLARPGTARERIGRLLDFIADDELREATRRGCLVANASLEMAGQDEAVAELVRRNFQRLEKALEKILADAQATGEIDAGKSPRALARFIVTTIQGLRVVSKGNNARERRQWLADVVAVALGAL</sequence>
<dbReference type="PROSITE" id="PS50977">
    <property type="entry name" value="HTH_TETR_2"/>
    <property type="match status" value="1"/>
</dbReference>
<dbReference type="Proteomes" id="UP000494111">
    <property type="component" value="Unassembled WGS sequence"/>
</dbReference>
<organism evidence="7 8">
    <name type="scientific">Achromobacter deleyi</name>
    <dbReference type="NCBI Taxonomy" id="1353891"/>
    <lineage>
        <taxon>Bacteria</taxon>
        <taxon>Pseudomonadati</taxon>
        <taxon>Pseudomonadota</taxon>
        <taxon>Betaproteobacteria</taxon>
        <taxon>Burkholderiales</taxon>
        <taxon>Alcaligenaceae</taxon>
        <taxon>Achromobacter</taxon>
    </lineage>
</organism>
<dbReference type="PANTHER" id="PTHR47506:SF10">
    <property type="entry name" value="TRANSCRIPTIONAL REGULATORY PROTEIN"/>
    <property type="match status" value="1"/>
</dbReference>
<evidence type="ECO:0000313" key="8">
    <source>
        <dbReference type="Proteomes" id="UP000494111"/>
    </source>
</evidence>
<dbReference type="SUPFAM" id="SSF48498">
    <property type="entry name" value="Tetracyclin repressor-like, C-terminal domain"/>
    <property type="match status" value="1"/>
</dbReference>
<evidence type="ECO:0000259" key="6">
    <source>
        <dbReference type="PROSITE" id="PS50977"/>
    </source>
</evidence>
<evidence type="ECO:0000256" key="5">
    <source>
        <dbReference type="PROSITE-ProRule" id="PRU00335"/>
    </source>
</evidence>
<dbReference type="Pfam" id="PF16925">
    <property type="entry name" value="TetR_C_13"/>
    <property type="match status" value="1"/>
</dbReference>
<keyword evidence="1" id="KW-0678">Repressor</keyword>
<dbReference type="InterPro" id="IPR011075">
    <property type="entry name" value="TetR_C"/>
</dbReference>
<dbReference type="RefSeq" id="WP_175193891.1">
    <property type="nucleotide sequence ID" value="NZ_CADIJO010000030.1"/>
</dbReference>